<reference evidence="1 2" key="1">
    <citation type="journal article" date="2017" name="Syst. Appl. Microbiol.">
        <title>Lebetimonas natsushimae sp. nov., a novel strictly anaerobic, moderately thermophilic chemoautotroph isolated from a deep-sea hydrothermal vent polychaete nest in the Mid-Okinawa Trough.</title>
        <authorList>
            <person name="Nagata R."/>
            <person name="Takaki Y."/>
            <person name="Tame A."/>
            <person name="Nunoura T."/>
            <person name="Muto H."/>
            <person name="Mino S."/>
            <person name="Sawayama S."/>
            <person name="Takai K."/>
            <person name="Nakagawa S."/>
        </authorList>
    </citation>
    <scope>NUCLEOTIDE SEQUENCE [LARGE SCALE GENOMIC DNA]</scope>
    <source>
        <strain evidence="1 2">HS1857</strain>
    </source>
</reference>
<dbReference type="SUPFAM" id="SSF46626">
    <property type="entry name" value="Cytochrome c"/>
    <property type="match status" value="1"/>
</dbReference>
<accession>A0A292YFI2</accession>
<dbReference type="Gene3D" id="1.10.760.10">
    <property type="entry name" value="Cytochrome c-like domain"/>
    <property type="match status" value="1"/>
</dbReference>
<comment type="caution">
    <text evidence="1">The sequence shown here is derived from an EMBL/GenBank/DDBJ whole genome shotgun (WGS) entry which is preliminary data.</text>
</comment>
<proteinExistence type="predicted"/>
<gene>
    <name evidence="1" type="ORF">LNAT_P1208</name>
</gene>
<dbReference type="GO" id="GO:0009055">
    <property type="term" value="F:electron transfer activity"/>
    <property type="evidence" value="ECO:0007669"/>
    <property type="project" value="InterPro"/>
</dbReference>
<evidence type="ECO:0008006" key="3">
    <source>
        <dbReference type="Google" id="ProtNLM"/>
    </source>
</evidence>
<dbReference type="InterPro" id="IPR036909">
    <property type="entry name" value="Cyt_c-like_dom_sf"/>
</dbReference>
<dbReference type="GO" id="GO:0020037">
    <property type="term" value="F:heme binding"/>
    <property type="evidence" value="ECO:0007669"/>
    <property type="project" value="InterPro"/>
</dbReference>
<dbReference type="AlphaFoldDB" id="A0A292YFI2"/>
<sequence>MRLLINFFVVLFLNANSFSYCMMCHNGKKEINLNSLTKKEIKEKLFYFKHQNKGLMSSIAKKLTKKDIKSILKYYGK</sequence>
<keyword evidence="2" id="KW-1185">Reference proteome</keyword>
<evidence type="ECO:0000313" key="2">
    <source>
        <dbReference type="Proteomes" id="UP000217944"/>
    </source>
</evidence>
<dbReference type="EMBL" id="BDME01000002">
    <property type="protein sequence ID" value="GAX87911.1"/>
    <property type="molecule type" value="Genomic_DNA"/>
</dbReference>
<protein>
    <recommendedName>
        <fullName evidence="3">Cytochrome c domain-containing protein</fullName>
    </recommendedName>
</protein>
<name>A0A292YFI2_9BACT</name>
<evidence type="ECO:0000313" key="1">
    <source>
        <dbReference type="EMBL" id="GAX87911.1"/>
    </source>
</evidence>
<organism evidence="1 2">
    <name type="scientific">Lebetimonas natsushimae</name>
    <dbReference type="NCBI Taxonomy" id="1936991"/>
    <lineage>
        <taxon>Bacteria</taxon>
        <taxon>Pseudomonadati</taxon>
        <taxon>Campylobacterota</taxon>
        <taxon>Epsilonproteobacteria</taxon>
        <taxon>Nautiliales</taxon>
        <taxon>Nautiliaceae</taxon>
        <taxon>Lebetimonas</taxon>
    </lineage>
</organism>
<dbReference type="Proteomes" id="UP000217944">
    <property type="component" value="Unassembled WGS sequence"/>
</dbReference>